<name>A0A7L4ZWK9_9BACT</name>
<dbReference type="EMBL" id="VTWU01000007">
    <property type="protein sequence ID" value="KAA9327145.1"/>
    <property type="molecule type" value="Genomic_DNA"/>
</dbReference>
<protein>
    <submittedName>
        <fullName evidence="1">Uncharacterized protein</fullName>
    </submittedName>
</protein>
<dbReference type="RefSeq" id="WP_151080375.1">
    <property type="nucleotide sequence ID" value="NZ_CP047647.1"/>
</dbReference>
<reference evidence="1 2" key="1">
    <citation type="submission" date="2019-09" db="EMBL/GenBank/DDBJ databases">
        <title>Genome sequence of Hymenobacter sp. M3.</title>
        <authorList>
            <person name="Srinivasan S."/>
        </authorList>
    </citation>
    <scope>NUCLEOTIDE SEQUENCE [LARGE SCALE GENOMIC DNA]</scope>
    <source>
        <strain evidence="1 2">M3</strain>
    </source>
</reference>
<gene>
    <name evidence="1" type="ORF">F0P96_18080</name>
</gene>
<evidence type="ECO:0000313" key="1">
    <source>
        <dbReference type="EMBL" id="KAA9327145.1"/>
    </source>
</evidence>
<evidence type="ECO:0000313" key="2">
    <source>
        <dbReference type="Proteomes" id="UP000326380"/>
    </source>
</evidence>
<organism evidence="1 2">
    <name type="scientific">Hymenobacter busanensis</name>
    <dbReference type="NCBI Taxonomy" id="2607656"/>
    <lineage>
        <taxon>Bacteria</taxon>
        <taxon>Pseudomonadati</taxon>
        <taxon>Bacteroidota</taxon>
        <taxon>Cytophagia</taxon>
        <taxon>Cytophagales</taxon>
        <taxon>Hymenobacteraceae</taxon>
        <taxon>Hymenobacter</taxon>
    </lineage>
</organism>
<comment type="caution">
    <text evidence="1">The sequence shown here is derived from an EMBL/GenBank/DDBJ whole genome shotgun (WGS) entry which is preliminary data.</text>
</comment>
<accession>A0A7L4ZWK9</accession>
<dbReference type="AlphaFoldDB" id="A0A7L4ZWK9"/>
<sequence length="296" mass="32006">MSTTDTEYDVLPPLEQVKAALAAWRPRAVALASYASDVEAIPLGPQDVTTDGLTVHLPAPLEGFPATQAALQRAQARARSYPAGTVILFRWAFQLMQFQALFDHASTQLTGFYSQIGNEGPTPEQRTAVLSLFAGLISTLEKDRQLLVEANTAYANVLPLLAEDQGSLGAEVAGVSAAAAALQQKMQDLMLQYALNPLTRGLAPILQKSGQLQIDRLRRTAAALRQVVAECTQAHEAVAQLAGELLTTVGKYRGLESALTKAQGTTFKYHLQQTRFNIAREQWKSLSDYALQTLAG</sequence>
<keyword evidence="2" id="KW-1185">Reference proteome</keyword>
<dbReference type="Proteomes" id="UP000326380">
    <property type="component" value="Unassembled WGS sequence"/>
</dbReference>
<proteinExistence type="predicted"/>